<dbReference type="AlphaFoldDB" id="A0A3D3R9V1"/>
<dbReference type="InterPro" id="IPR036928">
    <property type="entry name" value="AS_sf"/>
</dbReference>
<comment type="caution">
    <text evidence="1">The sequence shown here is derived from an EMBL/GenBank/DDBJ whole genome shotgun (WGS) entry which is preliminary data.</text>
</comment>
<keyword evidence="1" id="KW-0808">Transferase</keyword>
<evidence type="ECO:0000313" key="1">
    <source>
        <dbReference type="EMBL" id="HCO25605.1"/>
    </source>
</evidence>
<sequence length="56" mass="5858">MSITSATASELLAKMNAGEVSSEEITAACLQEIARRDDSINAFLSLQGETALETAP</sequence>
<reference evidence="1 2" key="1">
    <citation type="journal article" date="2018" name="Nat. Biotechnol.">
        <title>A standardized bacterial taxonomy based on genome phylogeny substantially revises the tree of life.</title>
        <authorList>
            <person name="Parks D.H."/>
            <person name="Chuvochina M."/>
            <person name="Waite D.W."/>
            <person name="Rinke C."/>
            <person name="Skarshewski A."/>
            <person name="Chaumeil P.A."/>
            <person name="Hugenholtz P."/>
        </authorList>
    </citation>
    <scope>NUCLEOTIDE SEQUENCE [LARGE SCALE GENOMIC DNA]</scope>
    <source>
        <strain evidence="1">UBA9375</strain>
    </source>
</reference>
<dbReference type="SUPFAM" id="SSF75304">
    <property type="entry name" value="Amidase signature (AS) enzymes"/>
    <property type="match status" value="1"/>
</dbReference>
<evidence type="ECO:0000313" key="2">
    <source>
        <dbReference type="Proteomes" id="UP000263642"/>
    </source>
</evidence>
<dbReference type="GO" id="GO:0016740">
    <property type="term" value="F:transferase activity"/>
    <property type="evidence" value="ECO:0007669"/>
    <property type="project" value="UniProtKB-KW"/>
</dbReference>
<protein>
    <submittedName>
        <fullName evidence="1">Asp-tRNA(Asn)/Glu-tRNA(Gln) amidotransferase GatCAB subunit A</fullName>
    </submittedName>
</protein>
<dbReference type="EMBL" id="DQAY01000133">
    <property type="protein sequence ID" value="HCO25605.1"/>
    <property type="molecule type" value="Genomic_DNA"/>
</dbReference>
<proteinExistence type="predicted"/>
<dbReference type="Proteomes" id="UP000263642">
    <property type="component" value="Unassembled WGS sequence"/>
</dbReference>
<dbReference type="Gene3D" id="3.90.1300.10">
    <property type="entry name" value="Amidase signature (AS) domain"/>
    <property type="match status" value="1"/>
</dbReference>
<name>A0A3D3R9V1_9PLAN</name>
<accession>A0A3D3R9V1</accession>
<feature type="non-terminal residue" evidence="1">
    <location>
        <position position="56"/>
    </location>
</feature>
<gene>
    <name evidence="1" type="ORF">DIT97_22225</name>
</gene>
<organism evidence="1 2">
    <name type="scientific">Gimesia maris</name>
    <dbReference type="NCBI Taxonomy" id="122"/>
    <lineage>
        <taxon>Bacteria</taxon>
        <taxon>Pseudomonadati</taxon>
        <taxon>Planctomycetota</taxon>
        <taxon>Planctomycetia</taxon>
        <taxon>Planctomycetales</taxon>
        <taxon>Planctomycetaceae</taxon>
        <taxon>Gimesia</taxon>
    </lineage>
</organism>